<sequence length="105" mass="12361">MEKMAGNIRFHYLYRDSGNYKTFGFQDFANPNNLSLEEVKNRIVEKLISGEFFYPEASGIEKFEFHLYCDDYSWYEFDGIEFVAETKPETSVEDFIAGISKRPKL</sequence>
<dbReference type="STRING" id="1168035.SAMN05444280_1244"/>
<name>A0A1M6KP88_9BACT</name>
<keyword evidence="2" id="KW-1185">Reference proteome</keyword>
<proteinExistence type="predicted"/>
<evidence type="ECO:0000313" key="1">
    <source>
        <dbReference type="EMBL" id="SHJ60759.1"/>
    </source>
</evidence>
<organism evidence="1 2">
    <name type="scientific">Tangfeifania diversioriginum</name>
    <dbReference type="NCBI Taxonomy" id="1168035"/>
    <lineage>
        <taxon>Bacteria</taxon>
        <taxon>Pseudomonadati</taxon>
        <taxon>Bacteroidota</taxon>
        <taxon>Bacteroidia</taxon>
        <taxon>Marinilabiliales</taxon>
        <taxon>Prolixibacteraceae</taxon>
        <taxon>Tangfeifania</taxon>
    </lineage>
</organism>
<protein>
    <submittedName>
        <fullName evidence="1">Uncharacterized protein</fullName>
    </submittedName>
</protein>
<dbReference type="EMBL" id="FQZE01000024">
    <property type="protein sequence ID" value="SHJ60759.1"/>
    <property type="molecule type" value="Genomic_DNA"/>
</dbReference>
<accession>A0A1M6KP88</accession>
<reference evidence="1 2" key="1">
    <citation type="submission" date="2016-11" db="EMBL/GenBank/DDBJ databases">
        <authorList>
            <person name="Jaros S."/>
            <person name="Januszkiewicz K."/>
            <person name="Wedrychowicz H."/>
        </authorList>
    </citation>
    <scope>NUCLEOTIDE SEQUENCE [LARGE SCALE GENOMIC DNA]</scope>
    <source>
        <strain evidence="1 2">DSM 27063</strain>
    </source>
</reference>
<dbReference type="AlphaFoldDB" id="A0A1M6KP88"/>
<dbReference type="Proteomes" id="UP000184050">
    <property type="component" value="Unassembled WGS sequence"/>
</dbReference>
<gene>
    <name evidence="1" type="ORF">SAMN05444280_1244</name>
</gene>
<dbReference type="OrthoDB" id="799013at2"/>
<evidence type="ECO:0000313" key="2">
    <source>
        <dbReference type="Proteomes" id="UP000184050"/>
    </source>
</evidence>
<dbReference type="RefSeq" id="WP_073170971.1">
    <property type="nucleotide sequence ID" value="NZ_FQZE01000024.1"/>
</dbReference>